<proteinExistence type="predicted"/>
<comment type="caution">
    <text evidence="1">The sequence shown here is derived from an EMBL/GenBank/DDBJ whole genome shotgun (WGS) entry which is preliminary data.</text>
</comment>
<reference evidence="1 2" key="1">
    <citation type="submission" date="2021-06" db="EMBL/GenBank/DDBJ databases">
        <title>Caerostris darwini draft genome.</title>
        <authorList>
            <person name="Kono N."/>
            <person name="Arakawa K."/>
        </authorList>
    </citation>
    <scope>NUCLEOTIDE SEQUENCE [LARGE SCALE GENOMIC DNA]</scope>
</reference>
<dbReference type="AlphaFoldDB" id="A0AAV4QQJ5"/>
<accession>A0AAV4QQJ5</accession>
<dbReference type="EMBL" id="BPLQ01004754">
    <property type="protein sequence ID" value="GIY10472.1"/>
    <property type="molecule type" value="Genomic_DNA"/>
</dbReference>
<name>A0AAV4QQJ5_9ARAC</name>
<dbReference type="Proteomes" id="UP001054837">
    <property type="component" value="Unassembled WGS sequence"/>
</dbReference>
<organism evidence="1 2">
    <name type="scientific">Caerostris darwini</name>
    <dbReference type="NCBI Taxonomy" id="1538125"/>
    <lineage>
        <taxon>Eukaryota</taxon>
        <taxon>Metazoa</taxon>
        <taxon>Ecdysozoa</taxon>
        <taxon>Arthropoda</taxon>
        <taxon>Chelicerata</taxon>
        <taxon>Arachnida</taxon>
        <taxon>Araneae</taxon>
        <taxon>Araneomorphae</taxon>
        <taxon>Entelegynae</taxon>
        <taxon>Araneoidea</taxon>
        <taxon>Araneidae</taxon>
        <taxon>Caerostris</taxon>
    </lineage>
</organism>
<protein>
    <submittedName>
        <fullName evidence="1">Uncharacterized protein</fullName>
    </submittedName>
</protein>
<keyword evidence="2" id="KW-1185">Reference proteome</keyword>
<sequence length="175" mass="19821">MWFETKSPAWNFQCNIKKAKELLKASTMAIHRKQNTSILHPKGEASKTDAFSMTALLVPAWPGVVPKGRKEERRNEDGLGDKLRLLHIKPYKIRLYTNQHPTKEALYSSGSLSFHALDLRVLFKVQHKTELSYSEAIHGNEICECMRSQLAGLLNLMVASETVIWESCGLSAPVW</sequence>
<evidence type="ECO:0000313" key="1">
    <source>
        <dbReference type="EMBL" id="GIY10472.1"/>
    </source>
</evidence>
<gene>
    <name evidence="1" type="ORF">CDAR_478591</name>
</gene>
<evidence type="ECO:0000313" key="2">
    <source>
        <dbReference type="Proteomes" id="UP001054837"/>
    </source>
</evidence>